<name>A0A1H4P0E6_TSUTY</name>
<gene>
    <name evidence="2" type="ORF">SAMN04489793_1313</name>
</gene>
<protein>
    <submittedName>
        <fullName evidence="2">Uncharacterized protein</fullName>
    </submittedName>
</protein>
<feature type="region of interest" description="Disordered" evidence="1">
    <location>
        <begin position="1"/>
        <end position="51"/>
    </location>
</feature>
<dbReference type="STRING" id="57704.SAMN04489793_1313"/>
<dbReference type="EMBL" id="FNSA01000003">
    <property type="protein sequence ID" value="SEC00372.1"/>
    <property type="molecule type" value="Genomic_DNA"/>
</dbReference>
<proteinExistence type="predicted"/>
<evidence type="ECO:0000313" key="2">
    <source>
        <dbReference type="EMBL" id="SEC00372.1"/>
    </source>
</evidence>
<sequence>MSDNDDPSSLAETPDEAAAEARQAELDAREAVGADLDDDGEDVIAEEEGIS</sequence>
<organism evidence="2 3">
    <name type="scientific">Tsukamurella tyrosinosolvens</name>
    <dbReference type="NCBI Taxonomy" id="57704"/>
    <lineage>
        <taxon>Bacteria</taxon>
        <taxon>Bacillati</taxon>
        <taxon>Actinomycetota</taxon>
        <taxon>Actinomycetes</taxon>
        <taxon>Mycobacteriales</taxon>
        <taxon>Tsukamurellaceae</taxon>
        <taxon>Tsukamurella</taxon>
    </lineage>
</organism>
<feature type="compositionally biased region" description="Acidic residues" evidence="1">
    <location>
        <begin position="35"/>
        <end position="51"/>
    </location>
</feature>
<keyword evidence="3" id="KW-1185">Reference proteome</keyword>
<evidence type="ECO:0000256" key="1">
    <source>
        <dbReference type="SAM" id="MobiDB-lite"/>
    </source>
</evidence>
<dbReference type="RefSeq" id="WP_156486390.1">
    <property type="nucleotide sequence ID" value="NZ_CBDRGN010000004.1"/>
</dbReference>
<reference evidence="3" key="1">
    <citation type="submission" date="2016-10" db="EMBL/GenBank/DDBJ databases">
        <authorList>
            <person name="Varghese N."/>
            <person name="Submissions S."/>
        </authorList>
    </citation>
    <scope>NUCLEOTIDE SEQUENCE [LARGE SCALE GENOMIC DNA]</scope>
    <source>
        <strain evidence="3">DSM 44234</strain>
    </source>
</reference>
<feature type="compositionally biased region" description="Basic and acidic residues" evidence="1">
    <location>
        <begin position="22"/>
        <end position="32"/>
    </location>
</feature>
<dbReference type="AlphaFoldDB" id="A0A1H4P0E6"/>
<dbReference type="Proteomes" id="UP000182241">
    <property type="component" value="Unassembled WGS sequence"/>
</dbReference>
<evidence type="ECO:0000313" key="3">
    <source>
        <dbReference type="Proteomes" id="UP000182241"/>
    </source>
</evidence>
<accession>A0A1H4P0E6</accession>
<dbReference type="GeneID" id="300995136"/>